<gene>
    <name evidence="3" type="ORF">BU16DRAFT_36263</name>
</gene>
<dbReference type="OrthoDB" id="291007at2759"/>
<evidence type="ECO:0008006" key="5">
    <source>
        <dbReference type="Google" id="ProtNLM"/>
    </source>
</evidence>
<evidence type="ECO:0000256" key="2">
    <source>
        <dbReference type="SAM" id="SignalP"/>
    </source>
</evidence>
<feature type="signal peptide" evidence="2">
    <location>
        <begin position="1"/>
        <end position="19"/>
    </location>
</feature>
<feature type="chain" id="PRO_5025561254" description="EGF-like domain-containing protein" evidence="2">
    <location>
        <begin position="20"/>
        <end position="300"/>
    </location>
</feature>
<keyword evidence="4" id="KW-1185">Reference proteome</keyword>
<evidence type="ECO:0000313" key="3">
    <source>
        <dbReference type="EMBL" id="KAF2503310.1"/>
    </source>
</evidence>
<evidence type="ECO:0000313" key="4">
    <source>
        <dbReference type="Proteomes" id="UP000799750"/>
    </source>
</evidence>
<dbReference type="Proteomes" id="UP000799750">
    <property type="component" value="Unassembled WGS sequence"/>
</dbReference>
<feature type="region of interest" description="Disordered" evidence="1">
    <location>
        <begin position="27"/>
        <end position="127"/>
    </location>
</feature>
<dbReference type="AlphaFoldDB" id="A0A6A6RHQ0"/>
<accession>A0A6A6RHQ0</accession>
<feature type="region of interest" description="Disordered" evidence="1">
    <location>
        <begin position="164"/>
        <end position="195"/>
    </location>
</feature>
<proteinExistence type="predicted"/>
<reference evidence="3" key="1">
    <citation type="journal article" date="2020" name="Stud. Mycol.">
        <title>101 Dothideomycetes genomes: a test case for predicting lifestyles and emergence of pathogens.</title>
        <authorList>
            <person name="Haridas S."/>
            <person name="Albert R."/>
            <person name="Binder M."/>
            <person name="Bloem J."/>
            <person name="Labutti K."/>
            <person name="Salamov A."/>
            <person name="Andreopoulos B."/>
            <person name="Baker S."/>
            <person name="Barry K."/>
            <person name="Bills G."/>
            <person name="Bluhm B."/>
            <person name="Cannon C."/>
            <person name="Castanera R."/>
            <person name="Culley D."/>
            <person name="Daum C."/>
            <person name="Ezra D."/>
            <person name="Gonzalez J."/>
            <person name="Henrissat B."/>
            <person name="Kuo A."/>
            <person name="Liang C."/>
            <person name="Lipzen A."/>
            <person name="Lutzoni F."/>
            <person name="Magnuson J."/>
            <person name="Mondo S."/>
            <person name="Nolan M."/>
            <person name="Ohm R."/>
            <person name="Pangilinan J."/>
            <person name="Park H.-J."/>
            <person name="Ramirez L."/>
            <person name="Alfaro M."/>
            <person name="Sun H."/>
            <person name="Tritt A."/>
            <person name="Yoshinaga Y."/>
            <person name="Zwiers L.-H."/>
            <person name="Turgeon B."/>
            <person name="Goodwin S."/>
            <person name="Spatafora J."/>
            <person name="Crous P."/>
            <person name="Grigoriev I."/>
        </authorList>
    </citation>
    <scope>NUCLEOTIDE SEQUENCE</scope>
    <source>
        <strain evidence="3">CBS 269.34</strain>
    </source>
</reference>
<sequence>MKLLLSAAICLQILHFTSAQGFQNINRPQPGDVSNHYPSPEDEGKNVNINKITIAIGDDDDTKGKPKHPHWDGGSNCDLPPKKEDDDGWGPPKKEDDDTWGSPRQGLGPRDERLEARKPCPKEGCGHKHHSKWIWHHKSTRTSTSTSVSFPVYTWSFTTKTGEATAAPTRHEEPTRVVEPPRVIDPPRTTLSLVQTSPPAPILPAGGAGTCPATCNPASGKNFCDVSTSCIGITGGKYMCACVAGFRASDTSPTDFKVQVRVDGFPWVLVKPGQKCSQLCTKQSAPDWCGEVPIDNKCKA</sequence>
<feature type="compositionally biased region" description="Basic and acidic residues" evidence="1">
    <location>
        <begin position="109"/>
        <end position="126"/>
    </location>
</feature>
<dbReference type="EMBL" id="MU004181">
    <property type="protein sequence ID" value="KAF2503310.1"/>
    <property type="molecule type" value="Genomic_DNA"/>
</dbReference>
<organism evidence="3 4">
    <name type="scientific">Lophium mytilinum</name>
    <dbReference type="NCBI Taxonomy" id="390894"/>
    <lineage>
        <taxon>Eukaryota</taxon>
        <taxon>Fungi</taxon>
        <taxon>Dikarya</taxon>
        <taxon>Ascomycota</taxon>
        <taxon>Pezizomycotina</taxon>
        <taxon>Dothideomycetes</taxon>
        <taxon>Pleosporomycetidae</taxon>
        <taxon>Mytilinidiales</taxon>
        <taxon>Mytilinidiaceae</taxon>
        <taxon>Lophium</taxon>
    </lineage>
</organism>
<name>A0A6A6RHQ0_9PEZI</name>
<protein>
    <recommendedName>
        <fullName evidence="5">EGF-like domain-containing protein</fullName>
    </recommendedName>
</protein>
<keyword evidence="2" id="KW-0732">Signal</keyword>
<evidence type="ECO:0000256" key="1">
    <source>
        <dbReference type="SAM" id="MobiDB-lite"/>
    </source>
</evidence>